<evidence type="ECO:0000256" key="2">
    <source>
        <dbReference type="ARBA" id="ARBA00009695"/>
    </source>
</evidence>
<proteinExistence type="inferred from homology"/>
<dbReference type="RefSeq" id="WP_170009317.1">
    <property type="nucleotide sequence ID" value="NZ_JABCRE010000002.1"/>
</dbReference>
<dbReference type="EMBL" id="JABCRE010000002">
    <property type="protein sequence ID" value="NMW30548.1"/>
    <property type="molecule type" value="Genomic_DNA"/>
</dbReference>
<feature type="domain" description="RecX second three-helical" evidence="5">
    <location>
        <begin position="77"/>
        <end position="115"/>
    </location>
</feature>
<dbReference type="AlphaFoldDB" id="A0A848QN73"/>
<name>A0A848QN73_9SPHN</name>
<evidence type="ECO:0000256" key="3">
    <source>
        <dbReference type="ARBA" id="ARBA00018111"/>
    </source>
</evidence>
<evidence type="ECO:0000256" key="1">
    <source>
        <dbReference type="ARBA" id="ARBA00004496"/>
    </source>
</evidence>
<keyword evidence="4" id="KW-0963">Cytoplasm</keyword>
<organism evidence="6 7">
    <name type="scientific">Pontixanthobacter rizhaonensis</name>
    <dbReference type="NCBI Taxonomy" id="2730337"/>
    <lineage>
        <taxon>Bacteria</taxon>
        <taxon>Pseudomonadati</taxon>
        <taxon>Pseudomonadota</taxon>
        <taxon>Alphaproteobacteria</taxon>
        <taxon>Sphingomonadales</taxon>
        <taxon>Erythrobacteraceae</taxon>
        <taxon>Pontixanthobacter</taxon>
    </lineage>
</organism>
<comment type="caution">
    <text evidence="6">The sequence shown here is derived from an EMBL/GenBank/DDBJ whole genome shotgun (WGS) entry which is preliminary data.</text>
</comment>
<reference evidence="6 7" key="1">
    <citation type="submission" date="2020-04" db="EMBL/GenBank/DDBJ databases">
        <authorList>
            <person name="Liu A."/>
        </authorList>
    </citation>
    <scope>NUCLEOTIDE SEQUENCE [LARGE SCALE GENOMIC DNA]</scope>
    <source>
        <strain evidence="6 7">RZ02</strain>
    </source>
</reference>
<dbReference type="Pfam" id="PF02631">
    <property type="entry name" value="RecX_HTH2"/>
    <property type="match status" value="1"/>
</dbReference>
<keyword evidence="7" id="KW-1185">Reference proteome</keyword>
<comment type="similarity">
    <text evidence="2">Belongs to the RecX family.</text>
</comment>
<evidence type="ECO:0000256" key="4">
    <source>
        <dbReference type="ARBA" id="ARBA00022490"/>
    </source>
</evidence>
<dbReference type="InterPro" id="IPR036388">
    <property type="entry name" value="WH-like_DNA-bd_sf"/>
</dbReference>
<dbReference type="InterPro" id="IPR053924">
    <property type="entry name" value="RecX_HTH_2nd"/>
</dbReference>
<comment type="subcellular location">
    <subcellularLocation>
        <location evidence="1">Cytoplasm</location>
    </subcellularLocation>
</comment>
<evidence type="ECO:0000313" key="6">
    <source>
        <dbReference type="EMBL" id="NMW30548.1"/>
    </source>
</evidence>
<gene>
    <name evidence="6" type="ORF">HKD42_00510</name>
</gene>
<dbReference type="Gene3D" id="1.10.10.10">
    <property type="entry name" value="Winged helix-like DNA-binding domain superfamily/Winged helix DNA-binding domain"/>
    <property type="match status" value="1"/>
</dbReference>
<evidence type="ECO:0000313" key="7">
    <source>
        <dbReference type="Proteomes" id="UP000561181"/>
    </source>
</evidence>
<protein>
    <recommendedName>
        <fullName evidence="3">Regulatory protein RecX</fullName>
    </recommendedName>
</protein>
<evidence type="ECO:0000259" key="5">
    <source>
        <dbReference type="Pfam" id="PF02631"/>
    </source>
</evidence>
<sequence length="190" mass="21643">MNDRQSGQKQGRKPPKPLNSARLRDLALAYVARFSTSSGKFEAYLARKLREKGWEEDGTEPDIPGLVARYVELGYIDDATYAQSRAGGLLRRGYGPRRVSQDLTAAGIDEHLREDVAPDELGKRQAAFNLAKKRRFGPFYREELDPKRRDKQIAAMLRAGHSFDIVRRVMDAASEEALEHWMSEARDEDY</sequence>
<accession>A0A848QN73</accession>
<dbReference type="GO" id="GO:0005737">
    <property type="term" value="C:cytoplasm"/>
    <property type="evidence" value="ECO:0007669"/>
    <property type="project" value="UniProtKB-SubCell"/>
</dbReference>
<dbReference type="Proteomes" id="UP000561181">
    <property type="component" value="Unassembled WGS sequence"/>
</dbReference>